<dbReference type="GeneID" id="107031709"/>
<feature type="region of interest" description="Disordered" evidence="1">
    <location>
        <begin position="32"/>
        <end position="88"/>
    </location>
</feature>
<keyword evidence="2" id="KW-0732">Signal</keyword>
<evidence type="ECO:0000256" key="2">
    <source>
        <dbReference type="SAM" id="SignalP"/>
    </source>
</evidence>
<dbReference type="Proteomes" id="UP000694930">
    <property type="component" value="Chromosome 9"/>
</dbReference>
<reference evidence="4" key="2">
    <citation type="submission" date="2025-08" db="UniProtKB">
        <authorList>
            <consortium name="RefSeq"/>
        </authorList>
    </citation>
    <scope>IDENTIFICATION</scope>
</reference>
<dbReference type="RefSeq" id="XP_015088649.1">
    <property type="nucleotide sequence ID" value="XM_015233163.2"/>
</dbReference>
<feature type="signal peptide" evidence="2">
    <location>
        <begin position="1"/>
        <end position="33"/>
    </location>
</feature>
<gene>
    <name evidence="4" type="primary">LOC107031709</name>
</gene>
<keyword evidence="3" id="KW-1185">Reference proteome</keyword>
<sequence>MIQAQPPPHPFFLFSPLFSFTFFFSSFPPHLTANSSHEDQKRAAPLVSNSGGNCQQQPMKQQATNRQPKADLTPAKAARSSGKANSDVVSEGFKWAKRWIFNRSVPVSYCFIFSHVIHELSSAKVTRISII</sequence>
<reference evidence="3" key="1">
    <citation type="journal article" date="2014" name="Nat. Genet.">
        <title>The genome of the stress-tolerant wild tomato species Solanum pennellii.</title>
        <authorList>
            <person name="Bolger A."/>
            <person name="Scossa F."/>
            <person name="Bolger M.E."/>
            <person name="Lanz C."/>
            <person name="Maumus F."/>
            <person name="Tohge T."/>
            <person name="Quesneville H."/>
            <person name="Alseekh S."/>
            <person name="Sorensen I."/>
            <person name="Lichtenstein G."/>
            <person name="Fich E.A."/>
            <person name="Conte M."/>
            <person name="Keller H."/>
            <person name="Schneeberger K."/>
            <person name="Schwacke R."/>
            <person name="Ofner I."/>
            <person name="Vrebalov J."/>
            <person name="Xu Y."/>
            <person name="Osorio S."/>
            <person name="Aflitos S.A."/>
            <person name="Schijlen E."/>
            <person name="Jimenez-Gomez J.M."/>
            <person name="Ryngajllo M."/>
            <person name="Kimura S."/>
            <person name="Kumar R."/>
            <person name="Koenig D."/>
            <person name="Headland L.R."/>
            <person name="Maloof J.N."/>
            <person name="Sinha N."/>
            <person name="van Ham R.C."/>
            <person name="Lankhorst R.K."/>
            <person name="Mao L."/>
            <person name="Vogel A."/>
            <person name="Arsova B."/>
            <person name="Panstruga R."/>
            <person name="Fei Z."/>
            <person name="Rose J.K."/>
            <person name="Zamir D."/>
            <person name="Carrari F."/>
            <person name="Giovannoni J.J."/>
            <person name="Weigel D."/>
            <person name="Usadel B."/>
            <person name="Fernie A.R."/>
        </authorList>
    </citation>
    <scope>NUCLEOTIDE SEQUENCE [LARGE SCALE GENOMIC DNA]</scope>
    <source>
        <strain evidence="3">cv. LA0716</strain>
    </source>
</reference>
<feature type="chain" id="PRO_5046724967" evidence="2">
    <location>
        <begin position="34"/>
        <end position="131"/>
    </location>
</feature>
<proteinExistence type="predicted"/>
<evidence type="ECO:0000313" key="3">
    <source>
        <dbReference type="Proteomes" id="UP000694930"/>
    </source>
</evidence>
<protein>
    <submittedName>
        <fullName evidence="4">Uncharacterized protein LOC107031709</fullName>
    </submittedName>
</protein>
<feature type="compositionally biased region" description="Polar residues" evidence="1">
    <location>
        <begin position="47"/>
        <end position="67"/>
    </location>
</feature>
<name>A0ABM1HPW6_SOLPN</name>
<evidence type="ECO:0000256" key="1">
    <source>
        <dbReference type="SAM" id="MobiDB-lite"/>
    </source>
</evidence>
<organism evidence="3 4">
    <name type="scientific">Solanum pennellii</name>
    <name type="common">Tomato</name>
    <name type="synonym">Lycopersicon pennellii</name>
    <dbReference type="NCBI Taxonomy" id="28526"/>
    <lineage>
        <taxon>Eukaryota</taxon>
        <taxon>Viridiplantae</taxon>
        <taxon>Streptophyta</taxon>
        <taxon>Embryophyta</taxon>
        <taxon>Tracheophyta</taxon>
        <taxon>Spermatophyta</taxon>
        <taxon>Magnoliopsida</taxon>
        <taxon>eudicotyledons</taxon>
        <taxon>Gunneridae</taxon>
        <taxon>Pentapetalae</taxon>
        <taxon>asterids</taxon>
        <taxon>lamiids</taxon>
        <taxon>Solanales</taxon>
        <taxon>Solanaceae</taxon>
        <taxon>Solanoideae</taxon>
        <taxon>Solaneae</taxon>
        <taxon>Solanum</taxon>
        <taxon>Solanum subgen. Lycopersicon</taxon>
    </lineage>
</organism>
<accession>A0ABM1HPW6</accession>
<evidence type="ECO:0000313" key="4">
    <source>
        <dbReference type="RefSeq" id="XP_015088649.1"/>
    </source>
</evidence>